<evidence type="ECO:0000313" key="2">
    <source>
        <dbReference type="EMBL" id="MBH5335499.1"/>
    </source>
</evidence>
<keyword evidence="3" id="KW-1185">Reference proteome</keyword>
<evidence type="ECO:0000256" key="1">
    <source>
        <dbReference type="SAM" id="MobiDB-lite"/>
    </source>
</evidence>
<name>A0ABS0NJX7_9ACTN</name>
<comment type="caution">
    <text evidence="2">The sequence shown here is derived from an EMBL/GenBank/DDBJ whole genome shotgun (WGS) entry which is preliminary data.</text>
</comment>
<proteinExistence type="predicted"/>
<dbReference type="Proteomes" id="UP000807371">
    <property type="component" value="Unassembled WGS sequence"/>
</dbReference>
<accession>A0ABS0NJX7</accession>
<organism evidence="2 3">
    <name type="scientific">Streptomyces pactum</name>
    <dbReference type="NCBI Taxonomy" id="68249"/>
    <lineage>
        <taxon>Bacteria</taxon>
        <taxon>Bacillati</taxon>
        <taxon>Actinomycetota</taxon>
        <taxon>Actinomycetes</taxon>
        <taxon>Kitasatosporales</taxon>
        <taxon>Streptomycetaceae</taxon>
        <taxon>Streptomyces</taxon>
    </lineage>
</organism>
<dbReference type="EMBL" id="JACYXC010000001">
    <property type="protein sequence ID" value="MBH5335499.1"/>
    <property type="molecule type" value="Genomic_DNA"/>
</dbReference>
<protein>
    <submittedName>
        <fullName evidence="2">Uncharacterized protein</fullName>
    </submittedName>
</protein>
<evidence type="ECO:0000313" key="3">
    <source>
        <dbReference type="Proteomes" id="UP000807371"/>
    </source>
</evidence>
<gene>
    <name evidence="2" type="ORF">IHE55_12105</name>
</gene>
<dbReference type="RefSeq" id="WP_197989043.1">
    <property type="nucleotide sequence ID" value="NZ_JACYXC010000001.1"/>
</dbReference>
<feature type="region of interest" description="Disordered" evidence="1">
    <location>
        <begin position="75"/>
        <end position="99"/>
    </location>
</feature>
<reference evidence="2 3" key="1">
    <citation type="submission" date="2020-09" db="EMBL/GenBank/DDBJ databases">
        <title>Biosynthesis of the nuclear factor of activated T cells inhibitor NFAT-133 and its congeners in Streptomyces pactum.</title>
        <authorList>
            <person name="Zhou W."/>
            <person name="Posri P."/>
            <person name="Abugrain M.E."/>
            <person name="Weisberg A.J."/>
            <person name="Chang J.H."/>
            <person name="Mahmud T."/>
        </authorList>
    </citation>
    <scope>NUCLEOTIDE SEQUENCE [LARGE SCALE GENOMIC DNA]</scope>
    <source>
        <strain evidence="2 3">ATCC 27456</strain>
    </source>
</reference>
<sequence length="99" mass="10644">MTATIRPGIPGEYVIRVRYDVKVLSVGVTCYSEAKLTSANSERITGFERSDPDRPKDVGCTGEEATVTFTRLDDGRLGFSSQDESGGLPTARLSRVDGG</sequence>